<accession>A0AAN9N783</accession>
<comment type="caution">
    <text evidence="2">The sequence shown here is derived from an EMBL/GenBank/DDBJ whole genome shotgun (WGS) entry which is preliminary data.</text>
</comment>
<evidence type="ECO:0000313" key="3">
    <source>
        <dbReference type="Proteomes" id="UP001374584"/>
    </source>
</evidence>
<dbReference type="AlphaFoldDB" id="A0AAN9N783"/>
<feature type="transmembrane region" description="Helical" evidence="1">
    <location>
        <begin position="25"/>
        <end position="48"/>
    </location>
</feature>
<keyword evidence="1" id="KW-0812">Transmembrane</keyword>
<keyword evidence="1" id="KW-1133">Transmembrane helix</keyword>
<dbReference type="EMBL" id="JAYMYR010000004">
    <property type="protein sequence ID" value="KAK7367651.1"/>
    <property type="molecule type" value="Genomic_DNA"/>
</dbReference>
<proteinExistence type="predicted"/>
<evidence type="ECO:0000256" key="1">
    <source>
        <dbReference type="SAM" id="Phobius"/>
    </source>
</evidence>
<keyword evidence="1" id="KW-0472">Membrane</keyword>
<reference evidence="2 3" key="1">
    <citation type="submission" date="2024-01" db="EMBL/GenBank/DDBJ databases">
        <title>The genomes of 5 underutilized Papilionoideae crops provide insights into root nodulation and disease resistanc.</title>
        <authorList>
            <person name="Jiang F."/>
        </authorList>
    </citation>
    <scope>NUCLEOTIDE SEQUENCE [LARGE SCALE GENOMIC DNA]</scope>
    <source>
        <strain evidence="2">JINMINGXINNONG_FW02</strain>
        <tissue evidence="2">Leaves</tissue>
    </source>
</reference>
<dbReference type="Proteomes" id="UP001374584">
    <property type="component" value="Unassembled WGS sequence"/>
</dbReference>
<name>A0AAN9N783_PHACN</name>
<organism evidence="2 3">
    <name type="scientific">Phaseolus coccineus</name>
    <name type="common">Scarlet runner bean</name>
    <name type="synonym">Phaseolus multiflorus</name>
    <dbReference type="NCBI Taxonomy" id="3886"/>
    <lineage>
        <taxon>Eukaryota</taxon>
        <taxon>Viridiplantae</taxon>
        <taxon>Streptophyta</taxon>
        <taxon>Embryophyta</taxon>
        <taxon>Tracheophyta</taxon>
        <taxon>Spermatophyta</taxon>
        <taxon>Magnoliopsida</taxon>
        <taxon>eudicotyledons</taxon>
        <taxon>Gunneridae</taxon>
        <taxon>Pentapetalae</taxon>
        <taxon>rosids</taxon>
        <taxon>fabids</taxon>
        <taxon>Fabales</taxon>
        <taxon>Fabaceae</taxon>
        <taxon>Papilionoideae</taxon>
        <taxon>50 kb inversion clade</taxon>
        <taxon>NPAAA clade</taxon>
        <taxon>indigoferoid/millettioid clade</taxon>
        <taxon>Phaseoleae</taxon>
        <taxon>Phaseolus</taxon>
    </lineage>
</organism>
<evidence type="ECO:0000313" key="2">
    <source>
        <dbReference type="EMBL" id="KAK7367651.1"/>
    </source>
</evidence>
<sequence>MHGFPGPIEERNGSRAVMLAREMGALSVLLVLLIFCNSGFVSVAGGFFNFTRYGSPRKNVSRNVKAELEEKRGVPSGANPLHNR</sequence>
<keyword evidence="3" id="KW-1185">Reference proteome</keyword>
<protein>
    <submittedName>
        <fullName evidence="2">Uncharacterized protein</fullName>
    </submittedName>
</protein>
<gene>
    <name evidence="2" type="ORF">VNO80_09666</name>
</gene>